<dbReference type="Pfam" id="PF00067">
    <property type="entry name" value="p450"/>
    <property type="match status" value="1"/>
</dbReference>
<evidence type="ECO:0000313" key="9">
    <source>
        <dbReference type="Proteomes" id="UP000051017"/>
    </source>
</evidence>
<keyword evidence="5 7" id="KW-0408">Iron</keyword>
<keyword evidence="6 7" id="KW-0503">Monooxygenase</keyword>
<keyword evidence="4 7" id="KW-0560">Oxidoreductase</keyword>
<evidence type="ECO:0000256" key="3">
    <source>
        <dbReference type="ARBA" id="ARBA00022723"/>
    </source>
</evidence>
<dbReference type="SUPFAM" id="SSF48264">
    <property type="entry name" value="Cytochrome P450"/>
    <property type="match status" value="1"/>
</dbReference>
<evidence type="ECO:0000256" key="7">
    <source>
        <dbReference type="RuleBase" id="RU000461"/>
    </source>
</evidence>
<reference evidence="8 9" key="1">
    <citation type="submission" date="2015-10" db="EMBL/GenBank/DDBJ databases">
        <title>Metagenome-Assembled Genomes uncover a global brackish microbiome.</title>
        <authorList>
            <person name="Hugerth L.W."/>
            <person name="Larsson J."/>
            <person name="Alneberg J."/>
            <person name="Lindh M.V."/>
            <person name="Legrand C."/>
            <person name="Pinhassi J."/>
            <person name="Andersson A.F."/>
        </authorList>
    </citation>
    <scope>NUCLEOTIDE SEQUENCE [LARGE SCALE GENOMIC DNA]</scope>
    <source>
        <strain evidence="8">BACL6 MAG-120924-bin43</strain>
    </source>
</reference>
<organism evidence="8 9">
    <name type="scientific">Acidimicrobiia bacterium BACL6 MAG-120924-bin43</name>
    <dbReference type="NCBI Taxonomy" id="1655583"/>
    <lineage>
        <taxon>Bacteria</taxon>
        <taxon>Bacillati</taxon>
        <taxon>Actinomycetota</taxon>
        <taxon>Acidimicrobiia</taxon>
        <taxon>acIV cluster</taxon>
    </lineage>
</organism>
<sequence length="405" mass="44990">MYEVKPATSWTTDFDHADPAYNANAHEIWDELRETCPVAHTDRYGGAWLPVRHEDVSAIARDTDHFSSEGAVLSNKPPMDEWVSNAPIGGAPPITSDPPFHADARRLLLPAFSPQVINEWEPEIRRLCNELIDNMGDISTVDAATQYAQNIPVYVIARMLGLPVEDSDYFRDTVHLVLEGVGAPFGERREGFEKLDAYLSKHVQDHIENPKDDLIGFLLNAKIYDQPLSPAHVVGTIILLMVAGIDTTWSAIGSSIWHLAQHPSDLARMVNEPELLPTAIEELLRAYAPVTMARIVSKDATIGGCPVKRGDSVLLPFPAANRDPQVFDRADEVVIDREENRHLAFGLGIHRCLGSNLARLELRVAVEVFIARFPKFDLANADAVTWSLGQVRGPRKLPVRIVQRS</sequence>
<dbReference type="EMBL" id="LIBJ01000114">
    <property type="protein sequence ID" value="KRO48083.1"/>
    <property type="molecule type" value="Genomic_DNA"/>
</dbReference>
<evidence type="ECO:0000256" key="6">
    <source>
        <dbReference type="ARBA" id="ARBA00023033"/>
    </source>
</evidence>
<dbReference type="InterPro" id="IPR036396">
    <property type="entry name" value="Cyt_P450_sf"/>
</dbReference>
<dbReference type="InterPro" id="IPR017972">
    <property type="entry name" value="Cyt_P450_CS"/>
</dbReference>
<comment type="caution">
    <text evidence="8">The sequence shown here is derived from an EMBL/GenBank/DDBJ whole genome shotgun (WGS) entry which is preliminary data.</text>
</comment>
<name>A0A0R2QIX7_9ACTN</name>
<proteinExistence type="inferred from homology"/>
<keyword evidence="3 7" id="KW-0479">Metal-binding</keyword>
<dbReference type="PANTHER" id="PTHR46696:SF6">
    <property type="entry name" value="P450, PUTATIVE (EUROFUNG)-RELATED"/>
    <property type="match status" value="1"/>
</dbReference>
<protein>
    <submittedName>
        <fullName evidence="8">Cytochrome</fullName>
    </submittedName>
</protein>
<dbReference type="InterPro" id="IPR002397">
    <property type="entry name" value="Cyt_P450_B"/>
</dbReference>
<dbReference type="GO" id="GO:0020037">
    <property type="term" value="F:heme binding"/>
    <property type="evidence" value="ECO:0007669"/>
    <property type="project" value="InterPro"/>
</dbReference>
<comment type="similarity">
    <text evidence="1 7">Belongs to the cytochrome P450 family.</text>
</comment>
<evidence type="ECO:0000313" key="8">
    <source>
        <dbReference type="EMBL" id="KRO48083.1"/>
    </source>
</evidence>
<dbReference type="PRINTS" id="PR00359">
    <property type="entry name" value="BP450"/>
</dbReference>
<accession>A0A0R2QIX7</accession>
<dbReference type="PRINTS" id="PR00385">
    <property type="entry name" value="P450"/>
</dbReference>
<dbReference type="AlphaFoldDB" id="A0A0R2QIX7"/>
<dbReference type="InterPro" id="IPR001128">
    <property type="entry name" value="Cyt_P450"/>
</dbReference>
<dbReference type="GO" id="GO:0005506">
    <property type="term" value="F:iron ion binding"/>
    <property type="evidence" value="ECO:0007669"/>
    <property type="project" value="InterPro"/>
</dbReference>
<dbReference type="GO" id="GO:0016705">
    <property type="term" value="F:oxidoreductase activity, acting on paired donors, with incorporation or reduction of molecular oxygen"/>
    <property type="evidence" value="ECO:0007669"/>
    <property type="project" value="InterPro"/>
</dbReference>
<gene>
    <name evidence="8" type="ORF">ABR75_05185</name>
</gene>
<keyword evidence="2 7" id="KW-0349">Heme</keyword>
<evidence type="ECO:0000256" key="2">
    <source>
        <dbReference type="ARBA" id="ARBA00022617"/>
    </source>
</evidence>
<dbReference type="FunFam" id="1.10.630.10:FF:000018">
    <property type="entry name" value="Cytochrome P450 monooxygenase"/>
    <property type="match status" value="1"/>
</dbReference>
<evidence type="ECO:0000256" key="5">
    <source>
        <dbReference type="ARBA" id="ARBA00023004"/>
    </source>
</evidence>
<evidence type="ECO:0000256" key="1">
    <source>
        <dbReference type="ARBA" id="ARBA00010617"/>
    </source>
</evidence>
<dbReference type="Gene3D" id="1.10.630.10">
    <property type="entry name" value="Cytochrome P450"/>
    <property type="match status" value="1"/>
</dbReference>
<evidence type="ECO:0000256" key="4">
    <source>
        <dbReference type="ARBA" id="ARBA00023002"/>
    </source>
</evidence>
<dbReference type="Proteomes" id="UP000051017">
    <property type="component" value="Unassembled WGS sequence"/>
</dbReference>
<dbReference type="PROSITE" id="PS00086">
    <property type="entry name" value="CYTOCHROME_P450"/>
    <property type="match status" value="1"/>
</dbReference>
<dbReference type="GO" id="GO:0004497">
    <property type="term" value="F:monooxygenase activity"/>
    <property type="evidence" value="ECO:0007669"/>
    <property type="project" value="UniProtKB-KW"/>
</dbReference>
<dbReference type="PANTHER" id="PTHR46696">
    <property type="entry name" value="P450, PUTATIVE (EUROFUNG)-RELATED"/>
    <property type="match status" value="1"/>
</dbReference>